<proteinExistence type="predicted"/>
<organism evidence="3 4">
    <name type="scientific">Phormidesmis priestleyi</name>
    <dbReference type="NCBI Taxonomy" id="268141"/>
    <lineage>
        <taxon>Bacteria</taxon>
        <taxon>Bacillati</taxon>
        <taxon>Cyanobacteriota</taxon>
        <taxon>Cyanophyceae</taxon>
        <taxon>Leptolyngbyales</taxon>
        <taxon>Leptolyngbyaceae</taxon>
        <taxon>Phormidesmis</taxon>
    </lineage>
</organism>
<dbReference type="Proteomes" id="UP000249794">
    <property type="component" value="Unassembled WGS sequence"/>
</dbReference>
<feature type="region of interest" description="Disordered" evidence="1">
    <location>
        <begin position="148"/>
        <end position="204"/>
    </location>
</feature>
<comment type="caution">
    <text evidence="3">The sequence shown here is derived from an EMBL/GenBank/DDBJ whole genome shotgun (WGS) entry which is preliminary data.</text>
</comment>
<reference evidence="4" key="1">
    <citation type="submission" date="2018-04" db="EMBL/GenBank/DDBJ databases">
        <authorList>
            <person name="Cornet L."/>
        </authorList>
    </citation>
    <scope>NUCLEOTIDE SEQUENCE [LARGE SCALE GENOMIC DNA]</scope>
</reference>
<feature type="transmembrane region" description="Helical" evidence="2">
    <location>
        <begin position="38"/>
        <end position="56"/>
    </location>
</feature>
<gene>
    <name evidence="3" type="ORF">DCF15_11640</name>
</gene>
<keyword evidence="2" id="KW-0812">Transmembrane</keyword>
<keyword evidence="2" id="KW-0472">Membrane</keyword>
<evidence type="ECO:0000256" key="2">
    <source>
        <dbReference type="SAM" id="Phobius"/>
    </source>
</evidence>
<dbReference type="EMBL" id="QBMP01000112">
    <property type="protein sequence ID" value="PZO54537.1"/>
    <property type="molecule type" value="Genomic_DNA"/>
</dbReference>
<feature type="compositionally biased region" description="Low complexity" evidence="1">
    <location>
        <begin position="148"/>
        <end position="174"/>
    </location>
</feature>
<name>A0A2W4XF09_9CYAN</name>
<evidence type="ECO:0000256" key="1">
    <source>
        <dbReference type="SAM" id="MobiDB-lite"/>
    </source>
</evidence>
<reference evidence="3 4" key="2">
    <citation type="submission" date="2018-06" db="EMBL/GenBank/DDBJ databases">
        <title>Metagenomic assembly of (sub)arctic Cyanobacteria and their associated microbiome from non-axenic cultures.</title>
        <authorList>
            <person name="Baurain D."/>
        </authorList>
    </citation>
    <scope>NUCLEOTIDE SEQUENCE [LARGE SCALE GENOMIC DNA]</scope>
    <source>
        <strain evidence="3">ULC027bin1</strain>
    </source>
</reference>
<dbReference type="AlphaFoldDB" id="A0A2W4XF09"/>
<protein>
    <submittedName>
        <fullName evidence="3">Uncharacterized protein</fullName>
    </submittedName>
</protein>
<evidence type="ECO:0000313" key="4">
    <source>
        <dbReference type="Proteomes" id="UP000249794"/>
    </source>
</evidence>
<sequence length="204" mass="21984">MDRIQLQASKLWDLLFAEDTATTYQTTLNLTGTILKEIAQLIWLIICSFFVFGAWFSDTTVKTGKSIRDWVDTQASGTASAVEKKPLAETGKSLLETTRTGIIYLLNQAREQLGIEPTEVPAQSVSRADSQPVAEPVSEPVIKAVVTPSAAPSASVAGVETGSSTSPETSVETSRPAAPVRVNQPSDIDREEADDGWPQTTEED</sequence>
<keyword evidence="2" id="KW-1133">Transmembrane helix</keyword>
<accession>A0A2W4XF09</accession>
<evidence type="ECO:0000313" key="3">
    <source>
        <dbReference type="EMBL" id="PZO54537.1"/>
    </source>
</evidence>
<feature type="compositionally biased region" description="Acidic residues" evidence="1">
    <location>
        <begin position="189"/>
        <end position="204"/>
    </location>
</feature>